<evidence type="ECO:0000256" key="6">
    <source>
        <dbReference type="ARBA" id="ARBA00047321"/>
    </source>
</evidence>
<dbReference type="OrthoDB" id="9766402at2"/>
<evidence type="ECO:0000256" key="5">
    <source>
        <dbReference type="ARBA" id="ARBA00023070"/>
    </source>
</evidence>
<evidence type="ECO:0000256" key="2">
    <source>
        <dbReference type="ARBA" id="ARBA00005833"/>
    </source>
</evidence>
<comment type="caution">
    <text evidence="8">The sequence shown here is derived from an EMBL/GenBank/DDBJ whole genome shotgun (WGS) entry which is preliminary data.</text>
</comment>
<sequence>MDSKQNNKIDLNQRIAILGAGAAGLSAAEALKLKGYKHVTIFERTDHAGGKCLSVEIDSKTYELGAGILTKNNTVPLRLAKKYKVPIEQADFGHSIFVNKNGIQIPKQPLVLKFKVLWQLVFRYRRILKKYKELESPGFHYLDPSVTLPFGQFAKKNNITDLANVFSLFLTGFGYCYSDHVPTAYVLKYANWKTIVAYFKNQVYIFPKGIQGLWTRVAREHDIRFKAVITRINRTETITIDTETGTEEFDRLIVTTPLDETSLFMNLSHQEQALFKKIMYLDYQTILCTVKNFVETTGYVPDNFIKERAGHPVFWYYRQVGQPIYSFYVLTDKSFSERKVTNNLRNFVRQMGGKIESVHQFIHWKYFPHVGSEEMNGGFYAKLDKMQGRQHTYYAGEILNFSCVGFTCEYAEYIVKRYF</sequence>
<dbReference type="EC" id="1.13.12.3" evidence="3"/>
<evidence type="ECO:0000313" key="8">
    <source>
        <dbReference type="EMBL" id="PSW05448.1"/>
    </source>
</evidence>
<dbReference type="Pfam" id="PF01593">
    <property type="entry name" value="Amino_oxidase"/>
    <property type="match status" value="1"/>
</dbReference>
<dbReference type="Gene3D" id="1.10.405.20">
    <property type="match status" value="1"/>
</dbReference>
<keyword evidence="5" id="KW-0073">Auxin biosynthesis</keyword>
<dbReference type="InterPro" id="IPR036188">
    <property type="entry name" value="FAD/NAD-bd_sf"/>
</dbReference>
<evidence type="ECO:0000313" key="9">
    <source>
        <dbReference type="Proteomes" id="UP000240904"/>
    </source>
</evidence>
<comment type="catalytic activity">
    <reaction evidence="6">
        <text>L-tryptophan + O2 = indole-3-acetamide + CO2 + H2O</text>
        <dbReference type="Rhea" id="RHEA:16165"/>
        <dbReference type="ChEBI" id="CHEBI:15377"/>
        <dbReference type="ChEBI" id="CHEBI:15379"/>
        <dbReference type="ChEBI" id="CHEBI:16031"/>
        <dbReference type="ChEBI" id="CHEBI:16526"/>
        <dbReference type="ChEBI" id="CHEBI:57912"/>
        <dbReference type="EC" id="1.13.12.3"/>
    </reaction>
</comment>
<proteinExistence type="inferred from homology"/>
<dbReference type="GO" id="GO:0050361">
    <property type="term" value="F:tryptophan 2-monooxygenase activity"/>
    <property type="evidence" value="ECO:0007669"/>
    <property type="project" value="UniProtKB-EC"/>
</dbReference>
<dbReference type="PRINTS" id="PR00419">
    <property type="entry name" value="ADXRDTASE"/>
</dbReference>
<accession>A0A2T3MZL5</accession>
<gene>
    <name evidence="8" type="ORF">C9I89_09365</name>
</gene>
<dbReference type="InterPro" id="IPR050281">
    <property type="entry name" value="Flavin_monoamine_oxidase"/>
</dbReference>
<dbReference type="AlphaFoldDB" id="A0A2T3MZL5"/>
<dbReference type="SUPFAM" id="SSF51905">
    <property type="entry name" value="FAD/NAD(P)-binding domain"/>
    <property type="match status" value="1"/>
</dbReference>
<dbReference type="Gene3D" id="3.30.70.1990">
    <property type="match status" value="1"/>
</dbReference>
<dbReference type="Proteomes" id="UP000240904">
    <property type="component" value="Unassembled WGS sequence"/>
</dbReference>
<dbReference type="EMBL" id="PYMC01000005">
    <property type="protein sequence ID" value="PSW05448.1"/>
    <property type="molecule type" value="Genomic_DNA"/>
</dbReference>
<evidence type="ECO:0000259" key="7">
    <source>
        <dbReference type="Pfam" id="PF01593"/>
    </source>
</evidence>
<evidence type="ECO:0000256" key="4">
    <source>
        <dbReference type="ARBA" id="ARBA00017871"/>
    </source>
</evidence>
<dbReference type="PANTHER" id="PTHR10742">
    <property type="entry name" value="FLAVIN MONOAMINE OXIDASE"/>
    <property type="match status" value="1"/>
</dbReference>
<reference evidence="8 9" key="1">
    <citation type="submission" date="2018-03" db="EMBL/GenBank/DDBJ databases">
        <title>Whole genome sequencing of Histamine producing bacteria.</title>
        <authorList>
            <person name="Butler K."/>
        </authorList>
    </citation>
    <scope>NUCLEOTIDE SEQUENCE [LARGE SCALE GENOMIC DNA]</scope>
    <source>
        <strain evidence="8 9">DSM 16190</strain>
    </source>
</reference>
<dbReference type="PANTHER" id="PTHR10742:SF410">
    <property type="entry name" value="LYSINE-SPECIFIC HISTONE DEMETHYLASE 2"/>
    <property type="match status" value="1"/>
</dbReference>
<feature type="domain" description="Amine oxidase" evidence="7">
    <location>
        <begin position="23"/>
        <end position="353"/>
    </location>
</feature>
<protein>
    <recommendedName>
        <fullName evidence="4">Tryptophan 2-monooxygenase</fullName>
        <ecNumber evidence="3">1.13.12.3</ecNumber>
    </recommendedName>
</protein>
<dbReference type="InterPro" id="IPR002937">
    <property type="entry name" value="Amino_oxidase"/>
</dbReference>
<name>A0A2T3MZL5_9GAMM</name>
<dbReference type="RefSeq" id="WP_107283088.1">
    <property type="nucleotide sequence ID" value="NZ_PYMC01000005.1"/>
</dbReference>
<dbReference type="GO" id="GO:0009851">
    <property type="term" value="P:auxin biosynthetic process"/>
    <property type="evidence" value="ECO:0007669"/>
    <property type="project" value="UniProtKB-KW"/>
</dbReference>
<keyword evidence="9" id="KW-1185">Reference proteome</keyword>
<evidence type="ECO:0000256" key="1">
    <source>
        <dbReference type="ARBA" id="ARBA00004814"/>
    </source>
</evidence>
<evidence type="ECO:0000256" key="3">
    <source>
        <dbReference type="ARBA" id="ARBA00012535"/>
    </source>
</evidence>
<comment type="pathway">
    <text evidence="1">Plant hormone metabolism; auxin biosynthesis.</text>
</comment>
<organism evidence="8 9">
    <name type="scientific">Photobacterium lipolyticum</name>
    <dbReference type="NCBI Taxonomy" id="266810"/>
    <lineage>
        <taxon>Bacteria</taxon>
        <taxon>Pseudomonadati</taxon>
        <taxon>Pseudomonadota</taxon>
        <taxon>Gammaproteobacteria</taxon>
        <taxon>Vibrionales</taxon>
        <taxon>Vibrionaceae</taxon>
        <taxon>Photobacterium</taxon>
    </lineage>
</organism>
<dbReference type="Gene3D" id="3.50.50.60">
    <property type="entry name" value="FAD/NAD(P)-binding domain"/>
    <property type="match status" value="1"/>
</dbReference>
<comment type="similarity">
    <text evidence="2">Belongs to the tryptophan 2-monooxygenase family.</text>
</comment>